<dbReference type="Gene3D" id="3.30.70.260">
    <property type="match status" value="1"/>
</dbReference>
<keyword evidence="5 8" id="KW-0028">Amino-acid biosynthesis</keyword>
<evidence type="ECO:0000256" key="7">
    <source>
        <dbReference type="ARBA" id="ARBA00048670"/>
    </source>
</evidence>
<dbReference type="UniPathway" id="UPA00049">
    <property type="reaction ID" value="UER00059"/>
</dbReference>
<reference evidence="10 11" key="1">
    <citation type="submission" date="2019-08" db="EMBL/GenBank/DDBJ databases">
        <title>Genome of Vicingus serpentipes NCIMB 15042.</title>
        <authorList>
            <person name="Bowman J.P."/>
        </authorList>
    </citation>
    <scope>NUCLEOTIDE SEQUENCE [LARGE SCALE GENOMIC DNA]</scope>
    <source>
        <strain evidence="10 11">NCIMB 15042</strain>
    </source>
</reference>
<dbReference type="PANTHER" id="PTHR30239:SF0">
    <property type="entry name" value="ACETOLACTATE SYNTHASE SMALL SUBUNIT 1, CHLOROPLASTIC"/>
    <property type="match status" value="1"/>
</dbReference>
<keyword evidence="8 10" id="KW-0808">Transferase</keyword>
<dbReference type="CDD" id="cd04878">
    <property type="entry name" value="ACT_AHAS"/>
    <property type="match status" value="1"/>
</dbReference>
<evidence type="ECO:0000256" key="3">
    <source>
        <dbReference type="ARBA" id="ARBA00006341"/>
    </source>
</evidence>
<dbReference type="NCBIfam" id="TIGR00119">
    <property type="entry name" value="acolac_sm"/>
    <property type="match status" value="1"/>
</dbReference>
<dbReference type="EMBL" id="VOOS01000002">
    <property type="protein sequence ID" value="TXB65737.1"/>
    <property type="molecule type" value="Genomic_DNA"/>
</dbReference>
<evidence type="ECO:0000256" key="6">
    <source>
        <dbReference type="ARBA" id="ARBA00023304"/>
    </source>
</evidence>
<dbReference type="Gene3D" id="3.30.70.1150">
    <property type="entry name" value="ACT-like. Chain A, domain 2"/>
    <property type="match status" value="1"/>
</dbReference>
<evidence type="ECO:0000313" key="11">
    <source>
        <dbReference type="Proteomes" id="UP000321721"/>
    </source>
</evidence>
<dbReference type="GO" id="GO:0009099">
    <property type="term" value="P:L-valine biosynthetic process"/>
    <property type="evidence" value="ECO:0007669"/>
    <property type="project" value="UniProtKB-UniRule"/>
</dbReference>
<accession>A0A5C6RUJ7</accession>
<dbReference type="InterPro" id="IPR002912">
    <property type="entry name" value="ACT_dom"/>
</dbReference>
<dbReference type="SUPFAM" id="SSF55021">
    <property type="entry name" value="ACT-like"/>
    <property type="match status" value="2"/>
</dbReference>
<evidence type="ECO:0000256" key="5">
    <source>
        <dbReference type="ARBA" id="ARBA00022605"/>
    </source>
</evidence>
<proteinExistence type="inferred from homology"/>
<evidence type="ECO:0000256" key="4">
    <source>
        <dbReference type="ARBA" id="ARBA00011744"/>
    </source>
</evidence>
<evidence type="ECO:0000256" key="1">
    <source>
        <dbReference type="ARBA" id="ARBA00004974"/>
    </source>
</evidence>
<dbReference type="OrthoDB" id="1523722at2"/>
<dbReference type="InterPro" id="IPR027271">
    <property type="entry name" value="Acetolactate_synth/TF_NikR_C"/>
</dbReference>
<gene>
    <name evidence="10" type="primary">ilvN</name>
    <name evidence="10" type="ORF">FRY74_04000</name>
</gene>
<comment type="pathway">
    <text evidence="2 8">Amino-acid biosynthesis; L-valine biosynthesis; L-valine from pyruvate: step 1/4.</text>
</comment>
<dbReference type="InterPro" id="IPR004789">
    <property type="entry name" value="Acetalactate_synth_ssu"/>
</dbReference>
<comment type="similarity">
    <text evidence="3 8">Belongs to the acetolactate synthase small subunit family.</text>
</comment>
<dbReference type="RefSeq" id="WP_147098873.1">
    <property type="nucleotide sequence ID" value="NZ_VOOS01000002.1"/>
</dbReference>
<evidence type="ECO:0000259" key="9">
    <source>
        <dbReference type="PROSITE" id="PS51671"/>
    </source>
</evidence>
<sequence>MSKTQFTISVFTEDQIGLLNRVSIIFTRRHINIESIAASESEIKGIHRYTIVITEEEELVIKVVKQLDKQVDVVRAFYHTNEEVVFQEIALYKVATNVLAAGGNAEKIVRKHNARFLTVEPAFTIIEKTGHKEETQLLFDELAPYGILEFVRSGRVAITKPMKELREYLNELEIASANK</sequence>
<keyword evidence="6 8" id="KW-0100">Branched-chain amino acid biosynthesis</keyword>
<dbReference type="AlphaFoldDB" id="A0A5C6RUJ7"/>
<evidence type="ECO:0000256" key="8">
    <source>
        <dbReference type="RuleBase" id="RU368092"/>
    </source>
</evidence>
<comment type="function">
    <text evidence="8">Catalyzes the conversion of 2 pyruvate molecules into acetolactate in the first common step of the biosynthetic pathway of the branched-amino acids such as leucine, isoleucine, and valine.</text>
</comment>
<comment type="subunit">
    <text evidence="4 8">Dimer of large and small chains.</text>
</comment>
<comment type="catalytic activity">
    <reaction evidence="7 8">
        <text>2 pyruvate + H(+) = (2S)-2-acetolactate + CO2</text>
        <dbReference type="Rhea" id="RHEA:25249"/>
        <dbReference type="ChEBI" id="CHEBI:15361"/>
        <dbReference type="ChEBI" id="CHEBI:15378"/>
        <dbReference type="ChEBI" id="CHEBI:16526"/>
        <dbReference type="ChEBI" id="CHEBI:58476"/>
        <dbReference type="EC" id="2.2.1.6"/>
    </reaction>
</comment>
<dbReference type="PROSITE" id="PS51671">
    <property type="entry name" value="ACT"/>
    <property type="match status" value="1"/>
</dbReference>
<feature type="domain" description="ACT" evidence="9">
    <location>
        <begin position="7"/>
        <end position="81"/>
    </location>
</feature>
<dbReference type="Pfam" id="PF22629">
    <property type="entry name" value="ACT_AHAS_ss"/>
    <property type="match status" value="1"/>
</dbReference>
<name>A0A5C6RUJ7_9FLAO</name>
<dbReference type="InterPro" id="IPR045865">
    <property type="entry name" value="ACT-like_dom_sf"/>
</dbReference>
<dbReference type="GO" id="GO:0005829">
    <property type="term" value="C:cytosol"/>
    <property type="evidence" value="ECO:0007669"/>
    <property type="project" value="TreeGrafter"/>
</dbReference>
<dbReference type="GO" id="GO:0009097">
    <property type="term" value="P:isoleucine biosynthetic process"/>
    <property type="evidence" value="ECO:0007669"/>
    <property type="project" value="UniProtKB-UniRule"/>
</dbReference>
<comment type="caution">
    <text evidence="10">The sequence shown here is derived from an EMBL/GenBank/DDBJ whole genome shotgun (WGS) entry which is preliminary data.</text>
</comment>
<evidence type="ECO:0000313" key="10">
    <source>
        <dbReference type="EMBL" id="TXB65737.1"/>
    </source>
</evidence>
<dbReference type="GO" id="GO:1990610">
    <property type="term" value="F:acetolactate synthase regulator activity"/>
    <property type="evidence" value="ECO:0007669"/>
    <property type="project" value="UniProtKB-UniRule"/>
</dbReference>
<dbReference type="Pfam" id="PF10369">
    <property type="entry name" value="ALS_ss_C"/>
    <property type="match status" value="1"/>
</dbReference>
<dbReference type="InterPro" id="IPR039557">
    <property type="entry name" value="AHAS_ACT"/>
</dbReference>
<dbReference type="GO" id="GO:0003984">
    <property type="term" value="F:acetolactate synthase activity"/>
    <property type="evidence" value="ECO:0007669"/>
    <property type="project" value="UniProtKB-UniRule"/>
</dbReference>
<dbReference type="PANTHER" id="PTHR30239">
    <property type="entry name" value="ACETOLACTATE SYNTHASE SMALL SUBUNIT"/>
    <property type="match status" value="1"/>
</dbReference>
<keyword evidence="11" id="KW-1185">Reference proteome</keyword>
<dbReference type="EC" id="2.2.1.6" evidence="8"/>
<protein>
    <recommendedName>
        <fullName evidence="8">Acetolactate synthase small subunit</fullName>
        <shortName evidence="8">AHAS</shortName>
        <shortName evidence="8">ALS</shortName>
        <ecNumber evidence="8">2.2.1.6</ecNumber>
    </recommendedName>
    <alternativeName>
        <fullName evidence="8">Acetohydroxy-acid synthase small subunit</fullName>
    </alternativeName>
</protein>
<organism evidence="10 11">
    <name type="scientific">Vicingus serpentipes</name>
    <dbReference type="NCBI Taxonomy" id="1926625"/>
    <lineage>
        <taxon>Bacteria</taxon>
        <taxon>Pseudomonadati</taxon>
        <taxon>Bacteroidota</taxon>
        <taxon>Flavobacteriia</taxon>
        <taxon>Flavobacteriales</taxon>
        <taxon>Vicingaceae</taxon>
        <taxon>Vicingus</taxon>
    </lineage>
</organism>
<dbReference type="Proteomes" id="UP000321721">
    <property type="component" value="Unassembled WGS sequence"/>
</dbReference>
<dbReference type="InterPro" id="IPR019455">
    <property type="entry name" value="Acetolactate_synth_ssu_C"/>
</dbReference>
<comment type="pathway">
    <text evidence="1 8">Amino-acid biosynthesis; L-isoleucine biosynthesis; L-isoleucine from 2-oxobutanoate: step 1/4.</text>
</comment>
<evidence type="ECO:0000256" key="2">
    <source>
        <dbReference type="ARBA" id="ARBA00005025"/>
    </source>
</evidence>
<dbReference type="InterPro" id="IPR054480">
    <property type="entry name" value="AHAS_small-like_ACT"/>
</dbReference>
<dbReference type="UniPathway" id="UPA00047">
    <property type="reaction ID" value="UER00055"/>
</dbReference>